<comment type="caution">
    <text evidence="2">The sequence shown here is derived from an EMBL/GenBank/DDBJ whole genome shotgun (WGS) entry which is preliminary data.</text>
</comment>
<evidence type="ECO:0000313" key="2">
    <source>
        <dbReference type="EMBL" id="KAJ5106138.1"/>
    </source>
</evidence>
<sequence length="375" mass="41382">MASTLGRNHRTSGIALQVEEGEESDTKSDVLMDCITSGALSVSSQLDEFRRFFDLKNDYWGHFRDLLKKEVEDSSSWADIRNHDRQRQICAKKFLEKHGAQYWGSYENRRMYLVTEGVENEKTCVYPDNEEALIAAVDILLLKTAKIRRASDSVRDPQPPPTSATARPAEPGGSATVPAAETSNHNRSATLTRKSKAAKKAQAGPSGGNGGIGANGANDAEVEATDRTISSADSTAQRVPDGPNRQNETLRGNQRATYFLVKSNISSLLSPVCVPFSSFKSSTDFINQLMAKCLPRGLPVNDSEEYFNDIRPYATITLPWSSSKTPFVLRPDTDDLEALMARLGCAWTAQEQGKLQLFEFEVEVMLTFEAKTVRA</sequence>
<accession>A0A9W9KI07</accession>
<name>A0A9W9KI07_9EURO</name>
<reference evidence="2" key="2">
    <citation type="journal article" date="2023" name="IMA Fungus">
        <title>Comparative genomic study of the Penicillium genus elucidates a diverse pangenome and 15 lateral gene transfer events.</title>
        <authorList>
            <person name="Petersen C."/>
            <person name="Sorensen T."/>
            <person name="Nielsen M.R."/>
            <person name="Sondergaard T.E."/>
            <person name="Sorensen J.L."/>
            <person name="Fitzpatrick D.A."/>
            <person name="Frisvad J.C."/>
            <person name="Nielsen K.L."/>
        </authorList>
    </citation>
    <scope>NUCLEOTIDE SEQUENCE</scope>
    <source>
        <strain evidence="2">IBT 30069</strain>
    </source>
</reference>
<feature type="compositionally biased region" description="Polar residues" evidence="1">
    <location>
        <begin position="227"/>
        <end position="237"/>
    </location>
</feature>
<evidence type="ECO:0000256" key="1">
    <source>
        <dbReference type="SAM" id="MobiDB-lite"/>
    </source>
</evidence>
<protein>
    <submittedName>
        <fullName evidence="2">Uncharacterized protein</fullName>
    </submittedName>
</protein>
<keyword evidence="3" id="KW-1185">Reference proteome</keyword>
<dbReference type="AlphaFoldDB" id="A0A9W9KI07"/>
<gene>
    <name evidence="2" type="ORF">N7456_002813</name>
</gene>
<evidence type="ECO:0000313" key="3">
    <source>
        <dbReference type="Proteomes" id="UP001149165"/>
    </source>
</evidence>
<dbReference type="EMBL" id="JAPQKH010000003">
    <property type="protein sequence ID" value="KAJ5106138.1"/>
    <property type="molecule type" value="Genomic_DNA"/>
</dbReference>
<reference evidence="2" key="1">
    <citation type="submission" date="2022-11" db="EMBL/GenBank/DDBJ databases">
        <authorList>
            <person name="Petersen C."/>
        </authorList>
    </citation>
    <scope>NUCLEOTIDE SEQUENCE</scope>
    <source>
        <strain evidence="2">IBT 30069</strain>
    </source>
</reference>
<proteinExistence type="predicted"/>
<feature type="region of interest" description="Disordered" evidence="1">
    <location>
        <begin position="150"/>
        <end position="251"/>
    </location>
</feature>
<organism evidence="2 3">
    <name type="scientific">Penicillium angulare</name>
    <dbReference type="NCBI Taxonomy" id="116970"/>
    <lineage>
        <taxon>Eukaryota</taxon>
        <taxon>Fungi</taxon>
        <taxon>Dikarya</taxon>
        <taxon>Ascomycota</taxon>
        <taxon>Pezizomycotina</taxon>
        <taxon>Eurotiomycetes</taxon>
        <taxon>Eurotiomycetidae</taxon>
        <taxon>Eurotiales</taxon>
        <taxon>Aspergillaceae</taxon>
        <taxon>Penicillium</taxon>
    </lineage>
</organism>
<feature type="region of interest" description="Disordered" evidence="1">
    <location>
        <begin position="1"/>
        <end position="21"/>
    </location>
</feature>
<feature type="compositionally biased region" description="Gly residues" evidence="1">
    <location>
        <begin position="205"/>
        <end position="214"/>
    </location>
</feature>
<dbReference type="Proteomes" id="UP001149165">
    <property type="component" value="Unassembled WGS sequence"/>
</dbReference>
<feature type="compositionally biased region" description="Polar residues" evidence="1">
    <location>
        <begin position="181"/>
        <end position="192"/>
    </location>
</feature>
<dbReference type="OrthoDB" id="4363099at2759"/>